<sequence length="134" mass="14184">MRKLCINTDRAPSAEGARVPPDSELWFLDPGPANEAIHERFPGGAAARAKLASSITGGLSAQFYFSIGEIVKKAGSTSSSLKFTGYEFREATKGSRKGRWIIPVPGTKRTVTVSSDEIAAFEAVQPAASAASRP</sequence>
<name>A0ABY9MBC3_9BURK</name>
<keyword evidence="1" id="KW-0614">Plasmid</keyword>
<dbReference type="Proteomes" id="UP001234798">
    <property type="component" value="Plasmid unnamed"/>
</dbReference>
<reference evidence="1 2" key="1">
    <citation type="submission" date="2023-08" db="EMBL/GenBank/DDBJ databases">
        <title>Achromobacter seleniivolatilans sp. nov., isolated from seleniferous soil.</title>
        <authorList>
            <person name="Zhang S."/>
            <person name="Li K."/>
            <person name="Peng J."/>
            <person name="Zhao Q."/>
            <person name="Wang H."/>
            <person name="Guo Y."/>
        </authorList>
    </citation>
    <scope>NUCLEOTIDE SEQUENCE [LARGE SCALE GENOMIC DNA]</scope>
    <source>
        <strain evidence="1 2">R39</strain>
        <plasmid evidence="1 2">unnamed</plasmid>
    </source>
</reference>
<accession>A0ABY9MBC3</accession>
<keyword evidence="2" id="KW-1185">Reference proteome</keyword>
<proteinExistence type="predicted"/>
<gene>
    <name evidence="1" type="ORF">RAS12_30165</name>
</gene>
<dbReference type="EMBL" id="CP132977">
    <property type="protein sequence ID" value="WMD23899.1"/>
    <property type="molecule type" value="Genomic_DNA"/>
</dbReference>
<dbReference type="RefSeq" id="WP_306951788.1">
    <property type="nucleotide sequence ID" value="NZ_CP132977.1"/>
</dbReference>
<organism evidence="1 2">
    <name type="scientific">Achromobacter seleniivolatilans</name>
    <dbReference type="NCBI Taxonomy" id="3047478"/>
    <lineage>
        <taxon>Bacteria</taxon>
        <taxon>Pseudomonadati</taxon>
        <taxon>Pseudomonadota</taxon>
        <taxon>Betaproteobacteria</taxon>
        <taxon>Burkholderiales</taxon>
        <taxon>Alcaligenaceae</taxon>
        <taxon>Achromobacter</taxon>
    </lineage>
</organism>
<evidence type="ECO:0000313" key="1">
    <source>
        <dbReference type="EMBL" id="WMD23899.1"/>
    </source>
</evidence>
<geneLocation type="plasmid" evidence="1 2">
    <name>unnamed</name>
</geneLocation>
<protein>
    <submittedName>
        <fullName evidence="1">Uncharacterized protein</fullName>
    </submittedName>
</protein>
<evidence type="ECO:0000313" key="2">
    <source>
        <dbReference type="Proteomes" id="UP001234798"/>
    </source>
</evidence>